<dbReference type="KEGG" id="crq:GCK72_020178"/>
<dbReference type="InterPro" id="IPR003366">
    <property type="entry name" value="CUB-like_dom"/>
</dbReference>
<proteinExistence type="predicted"/>
<dbReference type="Pfam" id="PF02408">
    <property type="entry name" value="CUB_2"/>
    <property type="match status" value="1"/>
</dbReference>
<dbReference type="GeneID" id="9820624"/>
<dbReference type="AlphaFoldDB" id="A0A6A5GGB5"/>
<dbReference type="CTD" id="9820624"/>
<feature type="domain" description="CUB-like" evidence="1">
    <location>
        <begin position="14"/>
        <end position="128"/>
    </location>
</feature>
<protein>
    <submittedName>
        <fullName evidence="3">Uncharacterized protein</fullName>
    </submittedName>
</protein>
<dbReference type="RefSeq" id="XP_003116445.2">
    <property type="nucleotide sequence ID" value="XM_003116397.2"/>
</dbReference>
<organism evidence="3 4">
    <name type="scientific">Caenorhabditis remanei</name>
    <name type="common">Caenorhabditis vulgaris</name>
    <dbReference type="NCBI Taxonomy" id="31234"/>
    <lineage>
        <taxon>Eukaryota</taxon>
        <taxon>Metazoa</taxon>
        <taxon>Ecdysozoa</taxon>
        <taxon>Nematoda</taxon>
        <taxon>Chromadorea</taxon>
        <taxon>Rhabditida</taxon>
        <taxon>Rhabditina</taxon>
        <taxon>Rhabditomorpha</taxon>
        <taxon>Rhabditoidea</taxon>
        <taxon>Rhabditidae</taxon>
        <taxon>Peloderinae</taxon>
        <taxon>Caenorhabditis</taxon>
    </lineage>
</organism>
<feature type="domain" description="DUF7592" evidence="2">
    <location>
        <begin position="161"/>
        <end position="218"/>
    </location>
</feature>
<name>A0A6A5GGB5_CAERE</name>
<reference evidence="3 4" key="1">
    <citation type="submission" date="2019-12" db="EMBL/GenBank/DDBJ databases">
        <title>Chromosome-level assembly of the Caenorhabditis remanei genome.</title>
        <authorList>
            <person name="Teterina A.A."/>
            <person name="Willis J.H."/>
            <person name="Phillips P.C."/>
        </authorList>
    </citation>
    <scope>NUCLEOTIDE SEQUENCE [LARGE SCALE GENOMIC DNA]</scope>
    <source>
        <strain evidence="3 4">PX506</strain>
        <tissue evidence="3">Whole organism</tissue>
    </source>
</reference>
<dbReference type="EMBL" id="WUAV01000005">
    <property type="protein sequence ID" value="KAF1753621.1"/>
    <property type="molecule type" value="Genomic_DNA"/>
</dbReference>
<accession>A0A6A5GGB5</accession>
<evidence type="ECO:0000259" key="2">
    <source>
        <dbReference type="Pfam" id="PF24512"/>
    </source>
</evidence>
<dbReference type="Pfam" id="PF24512">
    <property type="entry name" value="DUF7592"/>
    <property type="match status" value="1"/>
</dbReference>
<gene>
    <name evidence="3" type="ORF">GCK72_020178</name>
</gene>
<comment type="caution">
    <text evidence="3">The sequence shown here is derived from an EMBL/GenBank/DDBJ whole genome shotgun (WGS) entry which is preliminary data.</text>
</comment>
<dbReference type="PANTHER" id="PTHR47155">
    <property type="entry name" value="DOWNSTREAM OF DAF-16 (REGULATED BY DAF-16)-RELATED"/>
    <property type="match status" value="1"/>
</dbReference>
<evidence type="ECO:0000313" key="3">
    <source>
        <dbReference type="EMBL" id="KAF1753621.1"/>
    </source>
</evidence>
<dbReference type="Proteomes" id="UP000483820">
    <property type="component" value="Chromosome V"/>
</dbReference>
<sequence>MFFLLLAIVSTVSAAGNTCKTGNVVNRLVNSQPYYWPTTWNENQTTPSLAKDQTFSWIVTVPKGYYAKLSISGKTTDKDSRFQIIDSAGNLIQTTTEGMQPYYFPPAKFTLAVSNKAVATFAFKIQWLLLPTEITSYNSVGPQVTLINATNSLYYRTYYAPQGVSLLAFPVSTTSYYSLRSTLVFEGSSLDGTYISNLYSLYQTNNQWISKDDTIVLVNLEASKNADLLLIQEALRIKDITFTELIPTVNSKVSVTVNSTKKKTALVAAYQVKQTLTDVQMDTADYVTIYYGSLDPYNFYKNFTKTQFQEVLPMNFDNSGGNVYEFYVYNGKATFTFQF</sequence>
<evidence type="ECO:0000259" key="1">
    <source>
        <dbReference type="Pfam" id="PF02408"/>
    </source>
</evidence>
<evidence type="ECO:0000313" key="4">
    <source>
        <dbReference type="Proteomes" id="UP000483820"/>
    </source>
</evidence>
<dbReference type="InterPro" id="IPR056014">
    <property type="entry name" value="DUF7592"/>
</dbReference>